<dbReference type="GO" id="GO:0006457">
    <property type="term" value="P:protein folding"/>
    <property type="evidence" value="ECO:0007669"/>
    <property type="project" value="TreeGrafter"/>
</dbReference>
<dbReference type="RefSeq" id="XP_013245909.1">
    <property type="nucleotide sequence ID" value="XM_013390455.1"/>
</dbReference>
<dbReference type="Proteomes" id="UP000027361">
    <property type="component" value="Unassembled WGS sequence"/>
</dbReference>
<evidence type="ECO:0000256" key="3">
    <source>
        <dbReference type="ARBA" id="ARBA00022833"/>
    </source>
</evidence>
<dbReference type="OrthoDB" id="512667at2759"/>
<dbReference type="GO" id="GO:0008270">
    <property type="term" value="F:zinc ion binding"/>
    <property type="evidence" value="ECO:0007669"/>
    <property type="project" value="UniProtKB-KW"/>
</dbReference>
<dbReference type="AlphaFoldDB" id="A0A066WQZ8"/>
<dbReference type="Pfam" id="PF05180">
    <property type="entry name" value="zf-DNL"/>
    <property type="match status" value="1"/>
</dbReference>
<proteinExistence type="predicted"/>
<keyword evidence="2 4" id="KW-0863">Zinc-finger</keyword>
<protein>
    <submittedName>
        <fullName evidence="7">Zf-DNL-domain-containing protein</fullName>
    </submittedName>
</protein>
<evidence type="ECO:0000313" key="7">
    <source>
        <dbReference type="EMBL" id="KDN53070.1"/>
    </source>
</evidence>
<keyword evidence="3" id="KW-0862">Zinc</keyword>
<keyword evidence="8" id="KW-1185">Reference proteome</keyword>
<keyword evidence="1" id="KW-0479">Metal-binding</keyword>
<name>A0A066WQZ8_TILAU</name>
<dbReference type="HOGENOM" id="CLU_093902_0_1_1"/>
<comment type="caution">
    <text evidence="7">The sequence shown here is derived from an EMBL/GenBank/DDBJ whole genome shotgun (WGS) entry which is preliminary data.</text>
</comment>
<organism evidence="7 8">
    <name type="scientific">Tilletiaria anomala (strain ATCC 24038 / CBS 436.72 / UBC 951)</name>
    <dbReference type="NCBI Taxonomy" id="1037660"/>
    <lineage>
        <taxon>Eukaryota</taxon>
        <taxon>Fungi</taxon>
        <taxon>Dikarya</taxon>
        <taxon>Basidiomycota</taxon>
        <taxon>Ustilaginomycotina</taxon>
        <taxon>Exobasidiomycetes</taxon>
        <taxon>Georgefischeriales</taxon>
        <taxon>Tilletiariaceae</taxon>
        <taxon>Tilletiaria</taxon>
    </lineage>
</organism>
<feature type="domain" description="DNL-type" evidence="6">
    <location>
        <begin position="100"/>
        <end position="203"/>
    </location>
</feature>
<accession>A0A066WQZ8</accession>
<dbReference type="PANTHER" id="PTHR20922:SF13">
    <property type="entry name" value="DNL-TYPE ZINC FINGER PROTEIN"/>
    <property type="match status" value="1"/>
</dbReference>
<dbReference type="InterPro" id="IPR024158">
    <property type="entry name" value="Mt_import_TIM15"/>
</dbReference>
<dbReference type="GO" id="GO:0005739">
    <property type="term" value="C:mitochondrion"/>
    <property type="evidence" value="ECO:0007669"/>
    <property type="project" value="TreeGrafter"/>
</dbReference>
<dbReference type="GO" id="GO:0030150">
    <property type="term" value="P:protein import into mitochondrial matrix"/>
    <property type="evidence" value="ECO:0007669"/>
    <property type="project" value="TreeGrafter"/>
</dbReference>
<evidence type="ECO:0000259" key="6">
    <source>
        <dbReference type="PROSITE" id="PS51501"/>
    </source>
</evidence>
<dbReference type="GO" id="GO:0051087">
    <property type="term" value="F:protein-folding chaperone binding"/>
    <property type="evidence" value="ECO:0007669"/>
    <property type="project" value="TreeGrafter"/>
</dbReference>
<sequence length="206" mass="22468">MHGTKSVHSFQVLARQVAGLSRGSTSRITVAAAPRLASSIICLRCQTSSKNLLPFSWSPAQPLYLAVRNFSRSSAWLQAASSSGDGTASGQQQQAQAQVQPRLSLTFTCTVKDCGHRSTHEFSKRSYEKGIVLVQCPGCKNRHLIADHLGWFKDSHEAKTVEEMVKQHGGRIRKGSKYASDGSDQGETIEIEEDSHEDAQPNASDL</sequence>
<evidence type="ECO:0000256" key="2">
    <source>
        <dbReference type="ARBA" id="ARBA00022771"/>
    </source>
</evidence>
<dbReference type="GeneID" id="25262775"/>
<feature type="region of interest" description="Disordered" evidence="5">
    <location>
        <begin position="171"/>
        <end position="206"/>
    </location>
</feature>
<reference evidence="7 8" key="1">
    <citation type="submission" date="2014-05" db="EMBL/GenBank/DDBJ databases">
        <title>Draft genome sequence of a rare smut relative, Tilletiaria anomala UBC 951.</title>
        <authorList>
            <consortium name="DOE Joint Genome Institute"/>
            <person name="Toome M."/>
            <person name="Kuo A."/>
            <person name="Henrissat B."/>
            <person name="Lipzen A."/>
            <person name="Tritt A."/>
            <person name="Yoshinaga Y."/>
            <person name="Zane M."/>
            <person name="Barry K."/>
            <person name="Grigoriev I.V."/>
            <person name="Spatafora J.W."/>
            <person name="Aimea M.C."/>
        </authorList>
    </citation>
    <scope>NUCLEOTIDE SEQUENCE [LARGE SCALE GENOMIC DNA]</scope>
    <source>
        <strain evidence="7 8">UBC 951</strain>
    </source>
</reference>
<dbReference type="InParanoid" id="A0A066WQZ8"/>
<dbReference type="GO" id="GO:0050821">
    <property type="term" value="P:protein stabilization"/>
    <property type="evidence" value="ECO:0007669"/>
    <property type="project" value="TreeGrafter"/>
</dbReference>
<evidence type="ECO:0000256" key="1">
    <source>
        <dbReference type="ARBA" id="ARBA00022723"/>
    </source>
</evidence>
<feature type="compositionally biased region" description="Acidic residues" evidence="5">
    <location>
        <begin position="187"/>
        <end position="196"/>
    </location>
</feature>
<dbReference type="EMBL" id="JMSN01000004">
    <property type="protein sequence ID" value="KDN53070.1"/>
    <property type="molecule type" value="Genomic_DNA"/>
</dbReference>
<evidence type="ECO:0000256" key="4">
    <source>
        <dbReference type="PROSITE-ProRule" id="PRU00834"/>
    </source>
</evidence>
<dbReference type="PROSITE" id="PS51501">
    <property type="entry name" value="ZF_DNL"/>
    <property type="match status" value="1"/>
</dbReference>
<dbReference type="InterPro" id="IPR007853">
    <property type="entry name" value="Znf_DNL-typ"/>
</dbReference>
<dbReference type="STRING" id="1037660.A0A066WQZ8"/>
<evidence type="ECO:0000313" key="8">
    <source>
        <dbReference type="Proteomes" id="UP000027361"/>
    </source>
</evidence>
<evidence type="ECO:0000256" key="5">
    <source>
        <dbReference type="SAM" id="MobiDB-lite"/>
    </source>
</evidence>
<gene>
    <name evidence="7" type="ORF">K437DRAFT_231092</name>
</gene>
<dbReference type="PANTHER" id="PTHR20922">
    <property type="entry name" value="DNL-TYPE ZINC FINGER PROTEIN"/>
    <property type="match status" value="1"/>
</dbReference>